<name>A0A0D8J456_9FIRM</name>
<comment type="caution">
    <text evidence="1">The sequence shown here is derived from an EMBL/GenBank/DDBJ whole genome shotgun (WGS) entry which is preliminary data.</text>
</comment>
<dbReference type="Gene3D" id="1.20.1500.10">
    <property type="entry name" value="YheA/YmcA-like"/>
    <property type="match status" value="1"/>
</dbReference>
<dbReference type="SUPFAM" id="SSF158622">
    <property type="entry name" value="YheA/YmcA-like"/>
    <property type="match status" value="1"/>
</dbReference>
<sequence length="139" mass="15126">MAKDAITMFKEAAAQLQREEAYLALEGTRKKNDEDEALQQLIGDFNLARIDLNSELSKSADKDQDKVNELNVKVNQLYNDIMANQSMAAYNEAKAELESVMNYVNAIINTAVNGGDPMTVEEPQQGGCSGSCASCSGCH</sequence>
<evidence type="ECO:0008006" key="3">
    <source>
        <dbReference type="Google" id="ProtNLM"/>
    </source>
</evidence>
<organism evidence="1 2">
    <name type="scientific">Ruthenibacterium lactatiformans</name>
    <dbReference type="NCBI Taxonomy" id="1550024"/>
    <lineage>
        <taxon>Bacteria</taxon>
        <taxon>Bacillati</taxon>
        <taxon>Bacillota</taxon>
        <taxon>Clostridia</taxon>
        <taxon>Eubacteriales</taxon>
        <taxon>Oscillospiraceae</taxon>
        <taxon>Ruthenibacterium</taxon>
    </lineage>
</organism>
<protein>
    <recommendedName>
        <fullName evidence="3">YlbF family regulator</fullName>
    </recommendedName>
</protein>
<dbReference type="Pfam" id="PF06133">
    <property type="entry name" value="Com_YlbF"/>
    <property type="match status" value="1"/>
</dbReference>
<proteinExistence type="predicted"/>
<reference evidence="1" key="1">
    <citation type="submission" date="2015-02" db="EMBL/GenBank/DDBJ databases">
        <title>A novel member of the family Ruminococcaceae isolated from human feces.</title>
        <authorList>
            <person name="Shkoporov A.N."/>
            <person name="Chaplin A.V."/>
            <person name="Motuzova O.V."/>
            <person name="Kafarskaia L.I."/>
            <person name="Khokhlova E.V."/>
            <person name="Efimov B.A."/>
        </authorList>
    </citation>
    <scope>NUCLEOTIDE SEQUENCE [LARGE SCALE GENOMIC DNA]</scope>
    <source>
        <strain evidence="1">585-1</strain>
    </source>
</reference>
<dbReference type="GeneID" id="42855368"/>
<dbReference type="AlphaFoldDB" id="A0A0D8J456"/>
<dbReference type="RefSeq" id="WP_050004329.1">
    <property type="nucleotide sequence ID" value="NZ_CAQJQL010000361.1"/>
</dbReference>
<evidence type="ECO:0000313" key="2">
    <source>
        <dbReference type="Proteomes" id="UP000032483"/>
    </source>
</evidence>
<keyword evidence="2" id="KW-1185">Reference proteome</keyword>
<accession>A0A0D8J456</accession>
<dbReference type="InterPro" id="IPR010368">
    <property type="entry name" value="Com_YlbF"/>
</dbReference>
<evidence type="ECO:0000313" key="1">
    <source>
        <dbReference type="EMBL" id="KJF41549.1"/>
    </source>
</evidence>
<dbReference type="Proteomes" id="UP000032483">
    <property type="component" value="Unassembled WGS sequence"/>
</dbReference>
<dbReference type="InterPro" id="IPR023378">
    <property type="entry name" value="YheA/YmcA-like_dom_sf"/>
</dbReference>
<gene>
    <name evidence="1" type="ORF">TQ39_01795</name>
</gene>
<dbReference type="EMBL" id="JXXK01000001">
    <property type="protein sequence ID" value="KJF41549.1"/>
    <property type="molecule type" value="Genomic_DNA"/>
</dbReference>